<feature type="region of interest" description="Disordered" evidence="1">
    <location>
        <begin position="263"/>
        <end position="342"/>
    </location>
</feature>
<dbReference type="HOGENOM" id="CLU_834190_0_0_1"/>
<proteinExistence type="predicted"/>
<feature type="compositionally biased region" description="Polar residues" evidence="1">
    <location>
        <begin position="271"/>
        <end position="287"/>
    </location>
</feature>
<evidence type="ECO:0008006" key="5">
    <source>
        <dbReference type="Google" id="ProtNLM"/>
    </source>
</evidence>
<evidence type="ECO:0000313" key="4">
    <source>
        <dbReference type="Proteomes" id="UP000008370"/>
    </source>
</evidence>
<sequence>MSQLPYNSTAYIVDDRDPNISYSQGWLQVTTSAEYNDTKTGADEAGMTAIYVFNGTGIEVYGSLGSYDVYGVPVSSYEIDGFPDTLVEYTAPLITPGTFAAHVLFYRSPPLQPAEHTLVITNINGTAPSVYWLDYILYTPSGGVNLAASSSSQISTSQSSTSASSPSASLLLASTSTSTSLAGAQTSSPSVASTSHTGAVVGGVVGGVVFLAALILSLFWFCYRKRNQSAPAFEGEVTAFGSWPANPTVRPSTIQSEKLASAAHTPMLSADTPSPSFPVASTSSLVDSATRTRQAAPVPPPTPQTNATREHTSSPSMRMHSDSGIRLPPGQVVDIPPAYTDD</sequence>
<dbReference type="InParanoid" id="K5WL76"/>
<protein>
    <recommendedName>
        <fullName evidence="5">Transmembrane protein</fullName>
    </recommendedName>
</protein>
<dbReference type="RefSeq" id="XP_007392470.1">
    <property type="nucleotide sequence ID" value="XM_007392408.1"/>
</dbReference>
<dbReference type="EMBL" id="JH930469">
    <property type="protein sequence ID" value="EKM59919.1"/>
    <property type="molecule type" value="Genomic_DNA"/>
</dbReference>
<evidence type="ECO:0000256" key="2">
    <source>
        <dbReference type="SAM" id="Phobius"/>
    </source>
</evidence>
<dbReference type="Gene3D" id="2.60.120.260">
    <property type="entry name" value="Galactose-binding domain-like"/>
    <property type="match status" value="1"/>
</dbReference>
<dbReference type="KEGG" id="pco:PHACADRAFT_206139"/>
<keyword evidence="4" id="KW-1185">Reference proteome</keyword>
<dbReference type="OrthoDB" id="2757989at2759"/>
<keyword evidence="2" id="KW-0812">Transmembrane</keyword>
<dbReference type="Gene3D" id="1.20.5.510">
    <property type="entry name" value="Single helix bin"/>
    <property type="match status" value="1"/>
</dbReference>
<dbReference type="Proteomes" id="UP000008370">
    <property type="component" value="Unassembled WGS sequence"/>
</dbReference>
<name>K5WL76_PHACS</name>
<dbReference type="AlphaFoldDB" id="K5WL76"/>
<organism evidence="3 4">
    <name type="scientific">Phanerochaete carnosa (strain HHB-10118-sp)</name>
    <name type="common">White-rot fungus</name>
    <name type="synonym">Peniophora carnosa</name>
    <dbReference type="NCBI Taxonomy" id="650164"/>
    <lineage>
        <taxon>Eukaryota</taxon>
        <taxon>Fungi</taxon>
        <taxon>Dikarya</taxon>
        <taxon>Basidiomycota</taxon>
        <taxon>Agaricomycotina</taxon>
        <taxon>Agaricomycetes</taxon>
        <taxon>Polyporales</taxon>
        <taxon>Phanerochaetaceae</taxon>
        <taxon>Phanerochaete</taxon>
    </lineage>
</organism>
<keyword evidence="2" id="KW-1133">Transmembrane helix</keyword>
<reference evidence="3 4" key="1">
    <citation type="journal article" date="2012" name="BMC Genomics">
        <title>Comparative genomics of the white-rot fungi, Phanerochaete carnosa and P. chrysosporium, to elucidate the genetic basis of the distinct wood types they colonize.</title>
        <authorList>
            <person name="Suzuki H."/>
            <person name="MacDonald J."/>
            <person name="Syed K."/>
            <person name="Salamov A."/>
            <person name="Hori C."/>
            <person name="Aerts A."/>
            <person name="Henrissat B."/>
            <person name="Wiebenga A."/>
            <person name="vanKuyk P.A."/>
            <person name="Barry K."/>
            <person name="Lindquist E."/>
            <person name="LaButti K."/>
            <person name="Lapidus A."/>
            <person name="Lucas S."/>
            <person name="Coutinho P."/>
            <person name="Gong Y."/>
            <person name="Samejima M."/>
            <person name="Mahadevan R."/>
            <person name="Abou-Zaid M."/>
            <person name="de Vries R.P."/>
            <person name="Igarashi K."/>
            <person name="Yadav J.S."/>
            <person name="Grigoriev I.V."/>
            <person name="Master E.R."/>
        </authorList>
    </citation>
    <scope>NUCLEOTIDE SEQUENCE [LARGE SCALE GENOMIC DNA]</scope>
    <source>
        <strain evidence="3 4">HHB-10118-sp</strain>
    </source>
</reference>
<accession>K5WL76</accession>
<keyword evidence="2" id="KW-0472">Membrane</keyword>
<evidence type="ECO:0000313" key="3">
    <source>
        <dbReference type="EMBL" id="EKM59919.1"/>
    </source>
</evidence>
<dbReference type="GeneID" id="18912424"/>
<gene>
    <name evidence="3" type="ORF">PHACADRAFT_206139</name>
</gene>
<evidence type="ECO:0000256" key="1">
    <source>
        <dbReference type="SAM" id="MobiDB-lite"/>
    </source>
</evidence>
<feature type="transmembrane region" description="Helical" evidence="2">
    <location>
        <begin position="199"/>
        <end position="223"/>
    </location>
</feature>